<protein>
    <submittedName>
        <fullName evidence="2">Cytosolic phospholipase A2</fullName>
        <ecNumber evidence="2">3.1.1.4</ecNumber>
    </submittedName>
</protein>
<dbReference type="PRINTS" id="PR00360">
    <property type="entry name" value="C2DOMAIN"/>
</dbReference>
<dbReference type="InterPro" id="IPR000008">
    <property type="entry name" value="C2_dom"/>
</dbReference>
<evidence type="ECO:0000313" key="2">
    <source>
        <dbReference type="EMBL" id="KAJ7340266.1"/>
    </source>
</evidence>
<evidence type="ECO:0000313" key="3">
    <source>
        <dbReference type="Proteomes" id="UP001163046"/>
    </source>
</evidence>
<accession>A0A9X0CGB9</accession>
<reference evidence="2" key="1">
    <citation type="submission" date="2023-01" db="EMBL/GenBank/DDBJ databases">
        <title>Genome assembly of the deep-sea coral Lophelia pertusa.</title>
        <authorList>
            <person name="Herrera S."/>
            <person name="Cordes E."/>
        </authorList>
    </citation>
    <scope>NUCLEOTIDE SEQUENCE</scope>
    <source>
        <strain evidence="2">USNM1676648</strain>
        <tissue evidence="2">Polyp</tissue>
    </source>
</reference>
<dbReference type="InterPro" id="IPR045050">
    <property type="entry name" value="Synaptotagmin_plant"/>
</dbReference>
<feature type="domain" description="C2" evidence="1">
    <location>
        <begin position="1"/>
        <end position="88"/>
    </location>
</feature>
<dbReference type="GO" id="GO:0008289">
    <property type="term" value="F:lipid binding"/>
    <property type="evidence" value="ECO:0007669"/>
    <property type="project" value="InterPro"/>
</dbReference>
<dbReference type="PANTHER" id="PTHR10774:SF190">
    <property type="entry name" value="C2 CALCIUM_LIPID-BINDING ENDONUCLEASE_EXONUCLEASE_PHOSPHATASE-RELATED"/>
    <property type="match status" value="1"/>
</dbReference>
<dbReference type="AlphaFoldDB" id="A0A9X0CGB9"/>
<dbReference type="Gene3D" id="2.60.40.150">
    <property type="entry name" value="C2 domain"/>
    <property type="match status" value="1"/>
</dbReference>
<sequence>MSTGGKPDPYVKLFIPTAPNGGQQTKVKYNNKNPIWNEAFQFYLDPEVKNHLEITLVESDKFTEDDGNEMKTYDLSGLELNKSYQRTFTFGKAFKNSKVDIEMKATDWHCAC</sequence>
<evidence type="ECO:0000259" key="1">
    <source>
        <dbReference type="PROSITE" id="PS50004"/>
    </source>
</evidence>
<dbReference type="GO" id="GO:0005783">
    <property type="term" value="C:endoplasmic reticulum"/>
    <property type="evidence" value="ECO:0007669"/>
    <property type="project" value="TreeGrafter"/>
</dbReference>
<organism evidence="2 3">
    <name type="scientific">Desmophyllum pertusum</name>
    <dbReference type="NCBI Taxonomy" id="174260"/>
    <lineage>
        <taxon>Eukaryota</taxon>
        <taxon>Metazoa</taxon>
        <taxon>Cnidaria</taxon>
        <taxon>Anthozoa</taxon>
        <taxon>Hexacorallia</taxon>
        <taxon>Scleractinia</taxon>
        <taxon>Caryophylliina</taxon>
        <taxon>Caryophylliidae</taxon>
        <taxon>Desmophyllum</taxon>
    </lineage>
</organism>
<dbReference type="Proteomes" id="UP001163046">
    <property type="component" value="Unassembled WGS sequence"/>
</dbReference>
<keyword evidence="2" id="KW-0378">Hydrolase</keyword>
<dbReference type="EMBL" id="MU827778">
    <property type="protein sequence ID" value="KAJ7340266.1"/>
    <property type="molecule type" value="Genomic_DNA"/>
</dbReference>
<dbReference type="PANTHER" id="PTHR10774">
    <property type="entry name" value="EXTENDED SYNAPTOTAGMIN-RELATED"/>
    <property type="match status" value="1"/>
</dbReference>
<dbReference type="PROSITE" id="PS50004">
    <property type="entry name" value="C2"/>
    <property type="match status" value="1"/>
</dbReference>
<comment type="caution">
    <text evidence="2">The sequence shown here is derived from an EMBL/GenBank/DDBJ whole genome shotgun (WGS) entry which is preliminary data.</text>
</comment>
<dbReference type="SMART" id="SM00239">
    <property type="entry name" value="C2"/>
    <property type="match status" value="1"/>
</dbReference>
<dbReference type="EC" id="3.1.1.4" evidence="2"/>
<proteinExistence type="predicted"/>
<dbReference type="GO" id="GO:0004623">
    <property type="term" value="F:phospholipase A2 activity"/>
    <property type="evidence" value="ECO:0007669"/>
    <property type="project" value="UniProtKB-EC"/>
</dbReference>
<dbReference type="OrthoDB" id="419768at2759"/>
<gene>
    <name evidence="2" type="primary">PLA2G4A_1</name>
    <name evidence="2" type="ORF">OS493_002998</name>
</gene>
<dbReference type="Pfam" id="PF00168">
    <property type="entry name" value="C2"/>
    <property type="match status" value="1"/>
</dbReference>
<dbReference type="SUPFAM" id="SSF49562">
    <property type="entry name" value="C2 domain (Calcium/lipid-binding domain, CaLB)"/>
    <property type="match status" value="1"/>
</dbReference>
<name>A0A9X0CGB9_9CNID</name>
<dbReference type="InterPro" id="IPR035892">
    <property type="entry name" value="C2_domain_sf"/>
</dbReference>
<keyword evidence="3" id="KW-1185">Reference proteome</keyword>